<dbReference type="InParanoid" id="A0A671UN31"/>
<keyword evidence="4" id="KW-1185">Reference proteome</keyword>
<dbReference type="InterPro" id="IPR036249">
    <property type="entry name" value="Thioredoxin-like_sf"/>
</dbReference>
<dbReference type="GO" id="GO:0003756">
    <property type="term" value="F:protein disulfide isomerase activity"/>
    <property type="evidence" value="ECO:0007669"/>
    <property type="project" value="TreeGrafter"/>
</dbReference>
<dbReference type="AlphaFoldDB" id="A0A671UN31"/>
<protein>
    <recommendedName>
        <fullName evidence="2">Thioredoxin domain-containing protein</fullName>
    </recommendedName>
</protein>
<proteinExistence type="inferred from homology"/>
<dbReference type="GeneTree" id="ENSGT01010000229204"/>
<dbReference type="PANTHER" id="PTHR18929:SF45">
    <property type="entry name" value="PROTEIN DISULFIDE-ISOMERASE"/>
    <property type="match status" value="1"/>
</dbReference>
<evidence type="ECO:0000259" key="2">
    <source>
        <dbReference type="Pfam" id="PF00085"/>
    </source>
</evidence>
<evidence type="ECO:0000313" key="3">
    <source>
        <dbReference type="Ensembl" id="ENSSAUP00010015196.1"/>
    </source>
</evidence>
<comment type="similarity">
    <text evidence="1">Belongs to the protein disulfide isomerase family.</text>
</comment>
<accession>A0A671UN31</accession>
<sequence>LPDQKGWTSIELVLVPDWSVVVAESFDNVVNDPGKDVLIQFYSLSCPHCKKLEPVYRELADKRHQQPTKVIHRDITWCPLVT</sequence>
<name>A0A671UN31_SPAAU</name>
<dbReference type="GO" id="GO:0005783">
    <property type="term" value="C:endoplasmic reticulum"/>
    <property type="evidence" value="ECO:0007669"/>
    <property type="project" value="TreeGrafter"/>
</dbReference>
<dbReference type="Pfam" id="PF00085">
    <property type="entry name" value="Thioredoxin"/>
    <property type="match status" value="1"/>
</dbReference>
<reference evidence="3" key="2">
    <citation type="submission" date="2025-09" db="UniProtKB">
        <authorList>
            <consortium name="Ensembl"/>
        </authorList>
    </citation>
    <scope>IDENTIFICATION</scope>
</reference>
<organism evidence="3 4">
    <name type="scientific">Sparus aurata</name>
    <name type="common">Gilthead sea bream</name>
    <dbReference type="NCBI Taxonomy" id="8175"/>
    <lineage>
        <taxon>Eukaryota</taxon>
        <taxon>Metazoa</taxon>
        <taxon>Chordata</taxon>
        <taxon>Craniata</taxon>
        <taxon>Vertebrata</taxon>
        <taxon>Euteleostomi</taxon>
        <taxon>Actinopterygii</taxon>
        <taxon>Neopterygii</taxon>
        <taxon>Teleostei</taxon>
        <taxon>Neoteleostei</taxon>
        <taxon>Acanthomorphata</taxon>
        <taxon>Eupercaria</taxon>
        <taxon>Spariformes</taxon>
        <taxon>Sparidae</taxon>
        <taxon>Sparus</taxon>
    </lineage>
</organism>
<dbReference type="Proteomes" id="UP000472265">
    <property type="component" value="Unassembled WGS sequence"/>
</dbReference>
<dbReference type="GO" id="GO:0006457">
    <property type="term" value="P:protein folding"/>
    <property type="evidence" value="ECO:0007669"/>
    <property type="project" value="TreeGrafter"/>
</dbReference>
<dbReference type="PANTHER" id="PTHR18929">
    <property type="entry name" value="PROTEIN DISULFIDE ISOMERASE"/>
    <property type="match status" value="1"/>
</dbReference>
<dbReference type="InterPro" id="IPR013766">
    <property type="entry name" value="Thioredoxin_domain"/>
</dbReference>
<feature type="domain" description="Thioredoxin" evidence="2">
    <location>
        <begin position="20"/>
        <end position="75"/>
    </location>
</feature>
<evidence type="ECO:0000313" key="4">
    <source>
        <dbReference type="Proteomes" id="UP000472265"/>
    </source>
</evidence>
<dbReference type="Gene3D" id="3.40.30.10">
    <property type="entry name" value="Glutaredoxin"/>
    <property type="match status" value="1"/>
</dbReference>
<dbReference type="Ensembl" id="ENSSAUT00010016114.1">
    <property type="protein sequence ID" value="ENSSAUP00010015196.1"/>
    <property type="gene ID" value="ENSSAUG00010007063.1"/>
</dbReference>
<dbReference type="GO" id="GO:0034976">
    <property type="term" value="P:response to endoplasmic reticulum stress"/>
    <property type="evidence" value="ECO:0007669"/>
    <property type="project" value="TreeGrafter"/>
</dbReference>
<dbReference type="SUPFAM" id="SSF52833">
    <property type="entry name" value="Thioredoxin-like"/>
    <property type="match status" value="1"/>
</dbReference>
<evidence type="ECO:0000256" key="1">
    <source>
        <dbReference type="ARBA" id="ARBA00006347"/>
    </source>
</evidence>
<reference evidence="3" key="1">
    <citation type="submission" date="2025-08" db="UniProtKB">
        <authorList>
            <consortium name="Ensembl"/>
        </authorList>
    </citation>
    <scope>IDENTIFICATION</scope>
</reference>
<dbReference type="GO" id="GO:0009986">
    <property type="term" value="C:cell surface"/>
    <property type="evidence" value="ECO:0007669"/>
    <property type="project" value="TreeGrafter"/>
</dbReference>